<dbReference type="STRING" id="1423781.FD06_GL001384"/>
<comment type="caution">
    <text evidence="2">The sequence shown here is derived from an EMBL/GenBank/DDBJ whole genome shotgun (WGS) entry which is preliminary data.</text>
</comment>
<feature type="signal peptide" evidence="1">
    <location>
        <begin position="1"/>
        <end position="28"/>
    </location>
</feature>
<dbReference type="SUPFAM" id="SSF63829">
    <property type="entry name" value="Calcium-dependent phosphotriesterase"/>
    <property type="match status" value="1"/>
</dbReference>
<gene>
    <name evidence="2" type="ORF">FD06_GL001384</name>
</gene>
<feature type="chain" id="PRO_5006414952" description="Extracellular protein" evidence="1">
    <location>
        <begin position="29"/>
        <end position="502"/>
    </location>
</feature>
<protein>
    <recommendedName>
        <fullName evidence="4">Extracellular protein</fullName>
    </recommendedName>
</protein>
<sequence>MKKSIKVGIAAALTTVLFGVAGTRPAHADSIFIHDSLQNPKVEQVYRGNVLSGYDDPDRLDKMTNPMPNVQHQKKFARVKVNMLGNTPLHNYPTADDSGEKNAFNTTLYLPTGFNVSPKEHGNYQSVVVANDSIYLVESMGTGTNEGDIVRFKLSDLEDLGLFKEGGASLLLQAYDFTNPYNNSSNNMQMLMALGDVKKSMDAQNGLQTTINNMQTQIDAQNTSVRNLNTLITKAQKNKKLKGKDKKNTINGYKKQIANTKKLISNLNQQLATPKQQYQANEDTINDAKQKYPFLNNLSKIQKAVQISPLINVGHGQTLSWNPKTQHLYLAQDESLKDLTPGQNNNVTELDPDTLEPIRQYHFRLQQGGTSMQMHTLTFDNDGNAYIGRKRGGNYVIFKGRLDTNNVSFKPVGQMLNWWKGAANQCLSYNAANNRLYVVSNDAIVSVPVDKLGNGILTDNDVHYTTFNTGREFEGLGFDSSGRGYMLMLWKPELLQTQDPMN</sequence>
<accession>A0A0R2AN86</accession>
<dbReference type="Proteomes" id="UP000052012">
    <property type="component" value="Unassembled WGS sequence"/>
</dbReference>
<dbReference type="OrthoDB" id="2255594at2"/>
<evidence type="ECO:0000313" key="3">
    <source>
        <dbReference type="Proteomes" id="UP000052012"/>
    </source>
</evidence>
<keyword evidence="3" id="KW-1185">Reference proteome</keyword>
<organism evidence="2 3">
    <name type="scientific">Apilactobacillus ozensis DSM 23829 = JCM 17196</name>
    <dbReference type="NCBI Taxonomy" id="1423781"/>
    <lineage>
        <taxon>Bacteria</taxon>
        <taxon>Bacillati</taxon>
        <taxon>Bacillota</taxon>
        <taxon>Bacilli</taxon>
        <taxon>Lactobacillales</taxon>
        <taxon>Lactobacillaceae</taxon>
        <taxon>Apilactobacillus</taxon>
    </lineage>
</organism>
<reference evidence="2 3" key="1">
    <citation type="journal article" date="2015" name="Genome Announc.">
        <title>Expanding the biotechnology potential of lactobacilli through comparative genomics of 213 strains and associated genera.</title>
        <authorList>
            <person name="Sun Z."/>
            <person name="Harris H.M."/>
            <person name="McCann A."/>
            <person name="Guo C."/>
            <person name="Argimon S."/>
            <person name="Zhang W."/>
            <person name="Yang X."/>
            <person name="Jeffery I.B."/>
            <person name="Cooney J.C."/>
            <person name="Kagawa T.F."/>
            <person name="Liu W."/>
            <person name="Song Y."/>
            <person name="Salvetti E."/>
            <person name="Wrobel A."/>
            <person name="Rasinkangas P."/>
            <person name="Parkhill J."/>
            <person name="Rea M.C."/>
            <person name="O'Sullivan O."/>
            <person name="Ritari J."/>
            <person name="Douillard F.P."/>
            <person name="Paul Ross R."/>
            <person name="Yang R."/>
            <person name="Briner A.E."/>
            <person name="Felis G.E."/>
            <person name="de Vos W.M."/>
            <person name="Barrangou R."/>
            <person name="Klaenhammer T.R."/>
            <person name="Caufield P.W."/>
            <person name="Cui Y."/>
            <person name="Zhang H."/>
            <person name="O'Toole P.W."/>
        </authorList>
    </citation>
    <scope>NUCLEOTIDE SEQUENCE [LARGE SCALE GENOMIC DNA]</scope>
    <source>
        <strain evidence="2 3">DSM 23829</strain>
    </source>
</reference>
<dbReference type="AlphaFoldDB" id="A0A0R2AN86"/>
<dbReference type="RefSeq" id="WP_054657979.1">
    <property type="nucleotide sequence ID" value="NZ_AYYQ01000030.1"/>
</dbReference>
<dbReference type="EMBL" id="AYYQ01000030">
    <property type="protein sequence ID" value="KRM68170.1"/>
    <property type="molecule type" value="Genomic_DNA"/>
</dbReference>
<name>A0A0R2AN86_9LACO</name>
<keyword evidence="1" id="KW-0732">Signal</keyword>
<evidence type="ECO:0000313" key="2">
    <source>
        <dbReference type="EMBL" id="KRM68170.1"/>
    </source>
</evidence>
<evidence type="ECO:0008006" key="4">
    <source>
        <dbReference type="Google" id="ProtNLM"/>
    </source>
</evidence>
<dbReference type="PATRIC" id="fig|1423781.4.peg.1432"/>
<proteinExistence type="predicted"/>
<evidence type="ECO:0000256" key="1">
    <source>
        <dbReference type="SAM" id="SignalP"/>
    </source>
</evidence>